<dbReference type="FunFam" id="1.20.1050.80:FF:000001">
    <property type="entry name" value="GTPase-activating protein and VPS9 domain-containing protein 1 isoform X1"/>
    <property type="match status" value="1"/>
</dbReference>
<feature type="compositionally biased region" description="Polar residues" evidence="9">
    <location>
        <begin position="627"/>
        <end position="646"/>
    </location>
</feature>
<comment type="function">
    <text evidence="7">Acts both as a GTPase-activating protein (GAP) and a guanine nucleotide exchange factor (GEF), and participates in endocytosis.</text>
</comment>
<evidence type="ECO:0000313" key="13">
    <source>
        <dbReference type="Proteomes" id="UP000285301"/>
    </source>
</evidence>
<sequence>MKPKNRSSISKVDIIELANHLRLEHLFITSEKRQIQKLNENIFTTSERLFHLSWIIRKQRLNLERLVLLQKDANPGHYCFVASALENATFVDSFKKLSSFDSYFSDLMLKLRKNPKLVAQCLIEGESSSMEMTTNVIPILMSSLYCDCLLQEDKILVLHLLRELLIHELSNCDNPRRLLRQGVSAFSKFYKLFSECLTSSKLFLTVSLREAVINLLIEDDLFLDIDPQRAAQRFSREERIRHFGQEKSPSYDDNLSQYKSWIISKLSSLVMKFIDGIQSNIHCFPESLCWLVKQINSTLKSSEKVEEREIWFICADFVFGYFICHAIVNPELYGIVDIHVNHIARFNLMQVAQIIQALALSKWESTDPKLDDLYSKFPKDCLSSVLDFLLIECTNELPAGSARSMQEITRTCTLITEGDLHFLMKFLFEISKSCKSSETKQQICDLLNNISEAQMDKMLSSNESSQNCADELTPNDSRSKKNLLTRVTRRAKGENFNESHLHDPISSQKCSKTEVLVIPLNQFRDYQSPGMLSEEKVLSMELQKRHTKVRMNLEANNSRLNEETESVISSSIVGENVEKKPRFSQDQESVGTSDNLEAVSEAASNQSVASSLDSENENENDNFSDMVSANVSSGRGTPNVSGRETPSSQSSQDSSDDGNDTTAVGNENSARNAADPRINRDTLNAIPIQQPNRPNNREDIDGKFGKFDCKPCATIDETKSLLSDTWSTDVLASDSEALEQSENAAGGANQASGVNFLVTPGFPGQLIQSTLDASETASQSDAWSTDVLTSDTERLQEFDMEETGSITRSDDSNLTRSELEVEDTLASGAVGGDNGVLQNFIYFDEDFSKDGTIKHGVHRRSKAQEAENKAVAEPSNEDIKPIVNCDKQCFNSGATSPNETSTLSTNMQTLGRLSFDVRRLPFTDDDPVSFILPYLRERASSEASDAERLINQRSSITELLSVDFTNASKKETRVSAVSTDSNFESLNLIEFEKEIAVADNVQKIDNGKTRNKPDLLTGDSSQNIQLPSTRFSCTSASSGSTIGSCTDVNNSEADNSSLKMKENVKGDVDEPRESFMSTGAIPKVSNGNKNRTSHARTNNDEEAHRSVRKGFFKLQNFKTTFKEKMKSFKDKKLTSLVDTANHVDVDISSNQTRNETSDEILEKYRERKEVTTERNCIAATNNFTESNVHSIVDDEDESLAFENTKKILRYVLSTVDVQMLPLSTNNSITINLDSSLCLRQNSELMKFLKALLAEAKHMQNSAQIVAIQEAIRFVDAFDEKSSQKLFWSLREDYQRRSPYIAYLTRCRQGLLSTLAQFDNIMEHLLRDKDICNYNLIAACVRFFLERRERAFQFFIQRFQRLTVADEKAQLVEKFLLYLYNAMESDSIWQVASDEQLEIAKAIIERYVMSQIYIYALYPNGDGDMLRDQVLHKHMQHLAKFLSPDHKDLRIPKMYHCECPWPVAQEQILTINAYKTPRDKVLCVVRCCTIIMNLLSLVNEKSVPSADDLIPVLVYVLIKANPAALLSNVQYVNSFYGKLLEGEEAYWWTQFCSAVEFIKTMV</sequence>
<dbReference type="SMART" id="SM00323">
    <property type="entry name" value="RasGAP"/>
    <property type="match status" value="1"/>
</dbReference>
<dbReference type="OrthoDB" id="10264848at2759"/>
<dbReference type="GO" id="GO:0030139">
    <property type="term" value="C:endocytic vesicle"/>
    <property type="evidence" value="ECO:0007669"/>
    <property type="project" value="TreeGrafter"/>
</dbReference>
<dbReference type="InterPro" id="IPR003123">
    <property type="entry name" value="VPS9"/>
</dbReference>
<dbReference type="Pfam" id="PF02204">
    <property type="entry name" value="VPS9"/>
    <property type="match status" value="1"/>
</dbReference>
<keyword evidence="5" id="KW-0344">Guanine-nucleotide releasing factor</keyword>
<feature type="region of interest" description="Disordered" evidence="9">
    <location>
        <begin position="460"/>
        <end position="480"/>
    </location>
</feature>
<evidence type="ECO:0000259" key="10">
    <source>
        <dbReference type="PROSITE" id="PS50018"/>
    </source>
</evidence>
<dbReference type="GO" id="GO:0016020">
    <property type="term" value="C:membrane"/>
    <property type="evidence" value="ECO:0007669"/>
    <property type="project" value="UniProtKB-SubCell"/>
</dbReference>
<dbReference type="SUPFAM" id="SSF109993">
    <property type="entry name" value="VPS9 domain"/>
    <property type="match status" value="1"/>
</dbReference>
<dbReference type="EMBL" id="NCKU01000347">
    <property type="protein sequence ID" value="RWS15868.1"/>
    <property type="molecule type" value="Genomic_DNA"/>
</dbReference>
<evidence type="ECO:0000256" key="8">
    <source>
        <dbReference type="ARBA" id="ARBA00068997"/>
    </source>
</evidence>
<dbReference type="GO" id="GO:0005829">
    <property type="term" value="C:cytosol"/>
    <property type="evidence" value="ECO:0007669"/>
    <property type="project" value="TreeGrafter"/>
</dbReference>
<dbReference type="GO" id="GO:0006897">
    <property type="term" value="P:endocytosis"/>
    <property type="evidence" value="ECO:0007669"/>
    <property type="project" value="UniProtKB-KW"/>
</dbReference>
<dbReference type="PROSITE" id="PS51205">
    <property type="entry name" value="VPS9"/>
    <property type="match status" value="1"/>
</dbReference>
<gene>
    <name evidence="12" type="ORF">B4U79_06703</name>
</gene>
<evidence type="ECO:0000313" key="12">
    <source>
        <dbReference type="EMBL" id="RWS15868.1"/>
    </source>
</evidence>
<evidence type="ECO:0000256" key="3">
    <source>
        <dbReference type="ARBA" id="ARBA00022468"/>
    </source>
</evidence>
<keyword evidence="6" id="KW-0472">Membrane</keyword>
<dbReference type="GO" id="GO:0005085">
    <property type="term" value="F:guanyl-nucleotide exchange factor activity"/>
    <property type="evidence" value="ECO:0007669"/>
    <property type="project" value="UniProtKB-KW"/>
</dbReference>
<dbReference type="STRING" id="1965070.A0A443RKU1"/>
<evidence type="ECO:0000256" key="6">
    <source>
        <dbReference type="ARBA" id="ARBA00023136"/>
    </source>
</evidence>
<feature type="domain" description="VPS9" evidence="11">
    <location>
        <begin position="1424"/>
        <end position="1561"/>
    </location>
</feature>
<evidence type="ECO:0000256" key="1">
    <source>
        <dbReference type="ARBA" id="ARBA00004170"/>
    </source>
</evidence>
<name>A0A443RKU1_9ACAR</name>
<dbReference type="GO" id="GO:0051049">
    <property type="term" value="P:regulation of transport"/>
    <property type="evidence" value="ECO:0007669"/>
    <property type="project" value="UniProtKB-ARBA"/>
</dbReference>
<evidence type="ECO:0000256" key="2">
    <source>
        <dbReference type="ARBA" id="ARBA00008489"/>
    </source>
</evidence>
<accession>A0A443RKU1</accession>
<dbReference type="InterPro" id="IPR041545">
    <property type="entry name" value="DUF5601"/>
</dbReference>
<reference evidence="12 13" key="1">
    <citation type="journal article" date="2018" name="Gigascience">
        <title>Genomes of trombidid mites reveal novel predicted allergens and laterally-transferred genes associated with secondary metabolism.</title>
        <authorList>
            <person name="Dong X."/>
            <person name="Chaisiri K."/>
            <person name="Xia D."/>
            <person name="Armstrong S.D."/>
            <person name="Fang Y."/>
            <person name="Donnelly M.J."/>
            <person name="Kadowaki T."/>
            <person name="McGarry J.W."/>
            <person name="Darby A.C."/>
            <person name="Makepeace B.L."/>
        </authorList>
    </citation>
    <scope>NUCLEOTIDE SEQUENCE [LARGE SCALE GENOMIC DNA]</scope>
    <source>
        <strain evidence="12">UoL-WK</strain>
    </source>
</reference>
<evidence type="ECO:0000259" key="11">
    <source>
        <dbReference type="PROSITE" id="PS51205"/>
    </source>
</evidence>
<dbReference type="PROSITE" id="PS50018">
    <property type="entry name" value="RAS_GTPASE_ACTIV_2"/>
    <property type="match status" value="1"/>
</dbReference>
<feature type="region of interest" description="Disordered" evidence="9">
    <location>
        <begin position="1069"/>
        <end position="1104"/>
    </location>
</feature>
<dbReference type="Gene3D" id="1.10.246.120">
    <property type="match status" value="1"/>
</dbReference>
<feature type="region of interest" description="Disordered" evidence="9">
    <location>
        <begin position="578"/>
        <end position="702"/>
    </location>
</feature>
<dbReference type="InterPro" id="IPR001936">
    <property type="entry name" value="RasGAP_dom"/>
</dbReference>
<feature type="compositionally biased region" description="Polar residues" evidence="9">
    <location>
        <begin position="586"/>
        <end position="595"/>
    </location>
</feature>
<dbReference type="Pfam" id="PF00616">
    <property type="entry name" value="RasGAP"/>
    <property type="match status" value="1"/>
</dbReference>
<dbReference type="InterPro" id="IPR045046">
    <property type="entry name" value="Vps9-like"/>
</dbReference>
<feature type="domain" description="Ras-GAP" evidence="10">
    <location>
        <begin position="156"/>
        <end position="360"/>
    </location>
</feature>
<dbReference type="PANTHER" id="PTHR23101">
    <property type="entry name" value="RAB GDP/GTP EXCHANGE FACTOR"/>
    <property type="match status" value="1"/>
</dbReference>
<dbReference type="Gene3D" id="1.10.506.10">
    <property type="entry name" value="GTPase Activation - p120gap, domain 1"/>
    <property type="match status" value="1"/>
</dbReference>
<keyword evidence="4" id="KW-0254">Endocytosis</keyword>
<dbReference type="InterPro" id="IPR008936">
    <property type="entry name" value="Rho_GTPase_activation_prot"/>
</dbReference>
<keyword evidence="13" id="KW-1185">Reference proteome</keyword>
<dbReference type="InterPro" id="IPR037191">
    <property type="entry name" value="VPS9_dom_sf"/>
</dbReference>
<keyword evidence="3" id="KW-0343">GTPase activation</keyword>
<dbReference type="SUPFAM" id="SSF48350">
    <property type="entry name" value="GTPase activation domain, GAP"/>
    <property type="match status" value="1"/>
</dbReference>
<dbReference type="GO" id="GO:0005096">
    <property type="term" value="F:GTPase activator activity"/>
    <property type="evidence" value="ECO:0007669"/>
    <property type="project" value="UniProtKB-KW"/>
</dbReference>
<proteinExistence type="inferred from homology"/>
<comment type="similarity">
    <text evidence="2">Belongs to the GAPVD1 family.</text>
</comment>
<evidence type="ECO:0000256" key="9">
    <source>
        <dbReference type="SAM" id="MobiDB-lite"/>
    </source>
</evidence>
<dbReference type="Pfam" id="PF18151">
    <property type="entry name" value="DUF5601"/>
    <property type="match status" value="1"/>
</dbReference>
<feature type="region of interest" description="Disordered" evidence="9">
    <location>
        <begin position="1034"/>
        <end position="1056"/>
    </location>
</feature>
<comment type="subcellular location">
    <subcellularLocation>
        <location evidence="1">Membrane</location>
        <topology evidence="1">Peripheral membrane protein</topology>
    </subcellularLocation>
</comment>
<evidence type="ECO:0000256" key="5">
    <source>
        <dbReference type="ARBA" id="ARBA00022658"/>
    </source>
</evidence>
<feature type="compositionally biased region" description="Polar residues" evidence="9">
    <location>
        <begin position="660"/>
        <end position="671"/>
    </location>
</feature>
<dbReference type="GO" id="GO:0031267">
    <property type="term" value="F:small GTPase binding"/>
    <property type="evidence" value="ECO:0007669"/>
    <property type="project" value="TreeGrafter"/>
</dbReference>
<protein>
    <recommendedName>
        <fullName evidence="8">Receptor-mediated endocytosis protein 6 homolog</fullName>
    </recommendedName>
</protein>
<dbReference type="SMART" id="SM00167">
    <property type="entry name" value="VPS9"/>
    <property type="match status" value="1"/>
</dbReference>
<comment type="caution">
    <text evidence="12">The sequence shown here is derived from an EMBL/GenBank/DDBJ whole genome shotgun (WGS) entry which is preliminary data.</text>
</comment>
<evidence type="ECO:0000256" key="4">
    <source>
        <dbReference type="ARBA" id="ARBA00022583"/>
    </source>
</evidence>
<organism evidence="12 13">
    <name type="scientific">Dinothrombium tinctorium</name>
    <dbReference type="NCBI Taxonomy" id="1965070"/>
    <lineage>
        <taxon>Eukaryota</taxon>
        <taxon>Metazoa</taxon>
        <taxon>Ecdysozoa</taxon>
        <taxon>Arthropoda</taxon>
        <taxon>Chelicerata</taxon>
        <taxon>Arachnida</taxon>
        <taxon>Acari</taxon>
        <taxon>Acariformes</taxon>
        <taxon>Trombidiformes</taxon>
        <taxon>Prostigmata</taxon>
        <taxon>Anystina</taxon>
        <taxon>Parasitengona</taxon>
        <taxon>Trombidioidea</taxon>
        <taxon>Trombidiidae</taxon>
        <taxon>Dinothrombium</taxon>
    </lineage>
</organism>
<evidence type="ECO:0000256" key="7">
    <source>
        <dbReference type="ARBA" id="ARBA00053914"/>
    </source>
</evidence>
<dbReference type="Proteomes" id="UP000285301">
    <property type="component" value="Unassembled WGS sequence"/>
</dbReference>
<dbReference type="Gene3D" id="1.20.1050.80">
    <property type="entry name" value="VPS9 domain"/>
    <property type="match status" value="1"/>
</dbReference>
<dbReference type="PANTHER" id="PTHR23101:SF25">
    <property type="entry name" value="GTPASE-ACTIVATING PROTEIN AND VPS9 DOMAIN-CONTAINING PROTEIN 1"/>
    <property type="match status" value="1"/>
</dbReference>